<sequence length="494" mass="55158">MGDMGDSEIMSSDLLDVIIVGAGISGINAAYRIQSALPSTTYTILEARGATGGTWDFFRYPGFRSDSDLYTFGFPWRPWAQEKYIADGDSIRKYIRDSAAMYGIDRKVQFHQKVVSANWSTDQQMWTLLVDAGGEKRYLHARFVILSTGYYDYDEPLSTTITGIENFKGTVLHPQFWPEDFDYADKKIVVIGSGSTAVTLIPSLAEKASHVTMLQRSPTYLLARPSVDAFASFISKLFPSWIAHRVTRYKFLLQNYVFVKFCGRFPAAARRLIKKATIKELPKDVPHNPHFEPRYNPWEQRLCLCPDGDFFQAMRSGKASVVTDTITNVVENGIQLASGQILDADVIVTATGLKLKTAGGAQVSVDNVPIKVGEKFIWKGAMLQDTPNLAFVIGYTNASWTLGADATALLVCRLLKYLKDNKYTSAIPGLEHSETLHSVPAMNLSSTYIVKGMKELPRAADKKPWAPRETYFADLWEAKFGKITDGLHLHRVLV</sequence>
<dbReference type="SUPFAM" id="SSF51905">
    <property type="entry name" value="FAD/NAD(P)-binding domain"/>
    <property type="match status" value="1"/>
</dbReference>
<dbReference type="FunFam" id="3.50.50.60:FF:000228">
    <property type="entry name" value="FAD-containing monooxygenase EthA"/>
    <property type="match status" value="1"/>
</dbReference>
<dbReference type="PRINTS" id="PR00411">
    <property type="entry name" value="PNDRDTASEI"/>
</dbReference>
<evidence type="ECO:0000256" key="3">
    <source>
        <dbReference type="ARBA" id="ARBA00022827"/>
    </source>
</evidence>
<evidence type="ECO:0000256" key="2">
    <source>
        <dbReference type="ARBA" id="ARBA00022630"/>
    </source>
</evidence>
<evidence type="ECO:0000256" key="4">
    <source>
        <dbReference type="ARBA" id="ARBA00022857"/>
    </source>
</evidence>
<dbReference type="InterPro" id="IPR036188">
    <property type="entry name" value="FAD/NAD-bd_sf"/>
</dbReference>
<gene>
    <name evidence="7" type="ORF">JMJ35_009348</name>
</gene>
<evidence type="ECO:0008006" key="9">
    <source>
        <dbReference type="Google" id="ProtNLM"/>
    </source>
</evidence>
<dbReference type="PANTHER" id="PTHR43872">
    <property type="entry name" value="MONOOXYGENASE, PUTATIVE (AFU_ORTHOLOGUE AFUA_8G02570)-RELATED"/>
    <property type="match status" value="1"/>
</dbReference>
<proteinExistence type="predicted"/>
<organism evidence="7 8">
    <name type="scientific">Cladonia borealis</name>
    <dbReference type="NCBI Taxonomy" id="184061"/>
    <lineage>
        <taxon>Eukaryota</taxon>
        <taxon>Fungi</taxon>
        <taxon>Dikarya</taxon>
        <taxon>Ascomycota</taxon>
        <taxon>Pezizomycotina</taxon>
        <taxon>Lecanoromycetes</taxon>
        <taxon>OSLEUM clade</taxon>
        <taxon>Lecanoromycetidae</taxon>
        <taxon>Lecanorales</taxon>
        <taxon>Lecanorineae</taxon>
        <taxon>Cladoniaceae</taxon>
        <taxon>Cladonia</taxon>
    </lineage>
</organism>
<keyword evidence="8" id="KW-1185">Reference proteome</keyword>
<dbReference type="GO" id="GO:0004497">
    <property type="term" value="F:monooxygenase activity"/>
    <property type="evidence" value="ECO:0007669"/>
    <property type="project" value="UniProtKB-KW"/>
</dbReference>
<dbReference type="PRINTS" id="PR00368">
    <property type="entry name" value="FADPNR"/>
</dbReference>
<dbReference type="InterPro" id="IPR051820">
    <property type="entry name" value="FAD-binding_MO"/>
</dbReference>
<evidence type="ECO:0000256" key="6">
    <source>
        <dbReference type="ARBA" id="ARBA00023033"/>
    </source>
</evidence>
<keyword evidence="5" id="KW-0560">Oxidoreductase</keyword>
<dbReference type="PANTHER" id="PTHR43872:SF1">
    <property type="entry name" value="MONOOXYGENASE, PUTATIVE (AFU_ORTHOLOGUE AFUA_8G02570)-RELATED"/>
    <property type="match status" value="1"/>
</dbReference>
<dbReference type="Proteomes" id="UP001166286">
    <property type="component" value="Unassembled WGS sequence"/>
</dbReference>
<dbReference type="Gene3D" id="3.50.50.60">
    <property type="entry name" value="FAD/NAD(P)-binding domain"/>
    <property type="match status" value="1"/>
</dbReference>
<comment type="caution">
    <text evidence="7">The sequence shown here is derived from an EMBL/GenBank/DDBJ whole genome shotgun (WGS) entry which is preliminary data.</text>
</comment>
<dbReference type="AlphaFoldDB" id="A0AA39QUQ5"/>
<dbReference type="EMBL" id="JAFEKC020000021">
    <property type="protein sequence ID" value="KAK0508264.1"/>
    <property type="molecule type" value="Genomic_DNA"/>
</dbReference>
<name>A0AA39QUQ5_9LECA</name>
<accession>A0AA39QUQ5</accession>
<dbReference type="Pfam" id="PF13738">
    <property type="entry name" value="Pyr_redox_3"/>
    <property type="match status" value="1"/>
</dbReference>
<keyword evidence="4" id="KW-0521">NADP</keyword>
<evidence type="ECO:0000256" key="5">
    <source>
        <dbReference type="ARBA" id="ARBA00023002"/>
    </source>
</evidence>
<keyword evidence="3" id="KW-0274">FAD</keyword>
<evidence type="ECO:0000313" key="7">
    <source>
        <dbReference type="EMBL" id="KAK0508264.1"/>
    </source>
</evidence>
<evidence type="ECO:0000313" key="8">
    <source>
        <dbReference type="Proteomes" id="UP001166286"/>
    </source>
</evidence>
<keyword evidence="6" id="KW-0503">Monooxygenase</keyword>
<reference evidence="7" key="1">
    <citation type="submission" date="2023-03" db="EMBL/GenBank/DDBJ databases">
        <title>Complete genome of Cladonia borealis.</title>
        <authorList>
            <person name="Park H."/>
        </authorList>
    </citation>
    <scope>NUCLEOTIDE SEQUENCE</scope>
    <source>
        <strain evidence="7">ANT050790</strain>
    </source>
</reference>
<protein>
    <recommendedName>
        <fullName evidence="9">Monooxygenase</fullName>
    </recommendedName>
</protein>
<keyword evidence="2" id="KW-0285">Flavoprotein</keyword>
<evidence type="ECO:0000256" key="1">
    <source>
        <dbReference type="ARBA" id="ARBA00001974"/>
    </source>
</evidence>
<comment type="cofactor">
    <cofactor evidence="1">
        <name>FAD</name>
        <dbReference type="ChEBI" id="CHEBI:57692"/>
    </cofactor>
</comment>